<keyword evidence="3" id="KW-1185">Reference proteome</keyword>
<evidence type="ECO:0000256" key="1">
    <source>
        <dbReference type="SAM" id="Phobius"/>
    </source>
</evidence>
<organism evidence="2 3">
    <name type="scientific">Pontibacillus yanchengensis Y32</name>
    <dbReference type="NCBI Taxonomy" id="1385514"/>
    <lineage>
        <taxon>Bacteria</taxon>
        <taxon>Bacillati</taxon>
        <taxon>Bacillota</taxon>
        <taxon>Bacilli</taxon>
        <taxon>Bacillales</taxon>
        <taxon>Bacillaceae</taxon>
        <taxon>Pontibacillus</taxon>
    </lineage>
</organism>
<comment type="caution">
    <text evidence="2">The sequence shown here is derived from an EMBL/GenBank/DDBJ whole genome shotgun (WGS) entry which is preliminary data.</text>
</comment>
<keyword evidence="1" id="KW-1133">Transmembrane helix</keyword>
<accession>A0A0A2TFK3</accession>
<dbReference type="EMBL" id="AVBF01000001">
    <property type="protein sequence ID" value="KGP74637.1"/>
    <property type="molecule type" value="Genomic_DNA"/>
</dbReference>
<feature type="transmembrane region" description="Helical" evidence="1">
    <location>
        <begin position="44"/>
        <end position="64"/>
    </location>
</feature>
<evidence type="ECO:0000313" key="3">
    <source>
        <dbReference type="Proteomes" id="UP000030147"/>
    </source>
</evidence>
<protein>
    <submittedName>
        <fullName evidence="2">Uncharacterized protein</fullName>
    </submittedName>
</protein>
<name>A0A0A2TFK3_9BACI</name>
<evidence type="ECO:0000313" key="2">
    <source>
        <dbReference type="EMBL" id="KGP74637.1"/>
    </source>
</evidence>
<sequence>MFFKDMSKSQLQNWRKGMIVGFYAYMFLLLINIFSDLSVGSEPLSSIVIFWSGFGVALVVEFVLNRKEKKVDETHTS</sequence>
<keyword evidence="1" id="KW-0472">Membrane</keyword>
<gene>
    <name evidence="2" type="ORF">N782_00990</name>
</gene>
<feature type="transmembrane region" description="Helical" evidence="1">
    <location>
        <begin position="20"/>
        <end position="38"/>
    </location>
</feature>
<dbReference type="AlphaFoldDB" id="A0A0A2TFK3"/>
<reference evidence="2 3" key="1">
    <citation type="journal article" date="2015" name="Stand. Genomic Sci.">
        <title>High quality draft genome sequence of the moderately halophilic bacterium Pontibacillus yanchengensis Y32(T) and comparison among Pontibacillus genomes.</title>
        <authorList>
            <person name="Huang J."/>
            <person name="Qiao Z.X."/>
            <person name="Tang J.W."/>
            <person name="Wang G."/>
        </authorList>
    </citation>
    <scope>NUCLEOTIDE SEQUENCE [LARGE SCALE GENOMIC DNA]</scope>
    <source>
        <strain evidence="2 3">Y32</strain>
    </source>
</reference>
<dbReference type="Proteomes" id="UP000030147">
    <property type="component" value="Unassembled WGS sequence"/>
</dbReference>
<dbReference type="OrthoDB" id="2440798at2"/>
<proteinExistence type="predicted"/>
<keyword evidence="1" id="KW-0812">Transmembrane</keyword>